<gene>
    <name evidence="1" type="ORF">SDC9_188087</name>
</gene>
<comment type="caution">
    <text evidence="1">The sequence shown here is derived from an EMBL/GenBank/DDBJ whole genome shotgun (WGS) entry which is preliminary data.</text>
</comment>
<dbReference type="PANTHER" id="PTHR30283">
    <property type="entry name" value="PEROXIDE STRESS RESPONSE PROTEIN YAAA"/>
    <property type="match status" value="1"/>
</dbReference>
<evidence type="ECO:0000313" key="1">
    <source>
        <dbReference type="EMBL" id="MPN40549.1"/>
    </source>
</evidence>
<dbReference type="PANTHER" id="PTHR30283:SF4">
    <property type="entry name" value="PEROXIDE STRESS RESISTANCE PROTEIN YAAA"/>
    <property type="match status" value="1"/>
</dbReference>
<dbReference type="GO" id="GO:0005829">
    <property type="term" value="C:cytosol"/>
    <property type="evidence" value="ECO:0007669"/>
    <property type="project" value="TreeGrafter"/>
</dbReference>
<dbReference type="AlphaFoldDB" id="A0A645HQN3"/>
<dbReference type="GO" id="GO:0033194">
    <property type="term" value="P:response to hydroperoxide"/>
    <property type="evidence" value="ECO:0007669"/>
    <property type="project" value="TreeGrafter"/>
</dbReference>
<dbReference type="Pfam" id="PF03883">
    <property type="entry name" value="H2O2_YaaD"/>
    <property type="match status" value="1"/>
</dbReference>
<dbReference type="InterPro" id="IPR005583">
    <property type="entry name" value="YaaA"/>
</dbReference>
<organism evidence="1">
    <name type="scientific">bioreactor metagenome</name>
    <dbReference type="NCBI Taxonomy" id="1076179"/>
    <lineage>
        <taxon>unclassified sequences</taxon>
        <taxon>metagenomes</taxon>
        <taxon>ecological metagenomes</taxon>
    </lineage>
</organism>
<reference evidence="1" key="1">
    <citation type="submission" date="2019-08" db="EMBL/GenBank/DDBJ databases">
        <authorList>
            <person name="Kucharzyk K."/>
            <person name="Murdoch R.W."/>
            <person name="Higgins S."/>
            <person name="Loffler F."/>
        </authorList>
    </citation>
    <scope>NUCLEOTIDE SEQUENCE</scope>
</reference>
<dbReference type="EMBL" id="VSSQ01097033">
    <property type="protein sequence ID" value="MPN40549.1"/>
    <property type="molecule type" value="Genomic_DNA"/>
</dbReference>
<accession>A0A645HQN3</accession>
<protein>
    <submittedName>
        <fullName evidence="1">Uncharacterized protein</fullName>
    </submittedName>
</protein>
<sequence>MNISFKENKDNQYKIIGVHTKKARGLMTSYIMKNGICEVAKIKDFNLDGYKFSEDMSNEATMVFIR</sequence>
<proteinExistence type="predicted"/>
<name>A0A645HQN3_9ZZZZ</name>